<protein>
    <submittedName>
        <fullName evidence="3">Uncharacterized protein</fullName>
    </submittedName>
</protein>
<feature type="transmembrane region" description="Helical" evidence="2">
    <location>
        <begin position="142"/>
        <end position="168"/>
    </location>
</feature>
<evidence type="ECO:0000313" key="4">
    <source>
        <dbReference type="Proteomes" id="UP000588068"/>
    </source>
</evidence>
<reference evidence="3 4" key="1">
    <citation type="submission" date="2020-08" db="EMBL/GenBank/DDBJ databases">
        <title>Genomic Encyclopedia of Type Strains, Phase IV (KMG-IV): sequencing the most valuable type-strain genomes for metagenomic binning, comparative biology and taxonomic classification.</title>
        <authorList>
            <person name="Goeker M."/>
        </authorList>
    </citation>
    <scope>NUCLEOTIDE SEQUENCE [LARGE SCALE GENOMIC DNA]</scope>
    <source>
        <strain evidence="3 4">DSM 26723</strain>
    </source>
</reference>
<feature type="region of interest" description="Disordered" evidence="1">
    <location>
        <begin position="277"/>
        <end position="298"/>
    </location>
</feature>
<evidence type="ECO:0000256" key="2">
    <source>
        <dbReference type="SAM" id="Phobius"/>
    </source>
</evidence>
<evidence type="ECO:0000256" key="1">
    <source>
        <dbReference type="SAM" id="MobiDB-lite"/>
    </source>
</evidence>
<dbReference type="EMBL" id="JACHHZ010000001">
    <property type="protein sequence ID" value="MBB6091683.1"/>
    <property type="molecule type" value="Genomic_DNA"/>
</dbReference>
<gene>
    <name evidence="3" type="ORF">HNQ60_000529</name>
</gene>
<feature type="transmembrane region" description="Helical" evidence="2">
    <location>
        <begin position="6"/>
        <end position="27"/>
    </location>
</feature>
<keyword evidence="4" id="KW-1185">Reference proteome</keyword>
<feature type="transmembrane region" description="Helical" evidence="2">
    <location>
        <begin position="180"/>
        <end position="201"/>
    </location>
</feature>
<proteinExistence type="predicted"/>
<dbReference type="RefSeq" id="WP_184329469.1">
    <property type="nucleotide sequence ID" value="NZ_JACHHZ010000001.1"/>
</dbReference>
<dbReference type="Proteomes" id="UP000588068">
    <property type="component" value="Unassembled WGS sequence"/>
</dbReference>
<sequence length="298" mass="33356">MIEAYAFLAMFLVQILAMSALLPVWFIRFVRRQATRYPVERFAQMYPGVDLDAGRERFLIQYRAVNIGIVVIGFSLLVWFFSYLQRPDWSDGPVEGLVAAYFGVQALPICVLAVLGFRFKRQVLKHSEPEARRKATLQRRGLFDFVSPFLVFLAVLSYFLFVAFTLYIGQQPFPGFAGALINIGIVTLVYALEAACVYMILYGKKINPIETHADSVRMMGLSVKACVYACIACVAFLSLNFTLVLLDLQRWEPFALSAFLVLCALLSLMGMTAPPRHPGADDLGSNGRLTPRTPDLPA</sequence>
<evidence type="ECO:0000313" key="3">
    <source>
        <dbReference type="EMBL" id="MBB6091683.1"/>
    </source>
</evidence>
<comment type="caution">
    <text evidence="3">The sequence shown here is derived from an EMBL/GenBank/DDBJ whole genome shotgun (WGS) entry which is preliminary data.</text>
</comment>
<feature type="transmembrane region" description="Helical" evidence="2">
    <location>
        <begin position="96"/>
        <end position="117"/>
    </location>
</feature>
<organism evidence="3 4">
    <name type="scientific">Povalibacter uvarum</name>
    <dbReference type="NCBI Taxonomy" id="732238"/>
    <lineage>
        <taxon>Bacteria</taxon>
        <taxon>Pseudomonadati</taxon>
        <taxon>Pseudomonadota</taxon>
        <taxon>Gammaproteobacteria</taxon>
        <taxon>Steroidobacterales</taxon>
        <taxon>Steroidobacteraceae</taxon>
        <taxon>Povalibacter</taxon>
    </lineage>
</organism>
<name>A0A841HG74_9GAMM</name>
<accession>A0A841HG74</accession>
<keyword evidence="2" id="KW-0472">Membrane</keyword>
<feature type="transmembrane region" description="Helical" evidence="2">
    <location>
        <begin position="254"/>
        <end position="273"/>
    </location>
</feature>
<feature type="transmembrane region" description="Helical" evidence="2">
    <location>
        <begin position="221"/>
        <end position="242"/>
    </location>
</feature>
<feature type="transmembrane region" description="Helical" evidence="2">
    <location>
        <begin position="64"/>
        <end position="84"/>
    </location>
</feature>
<keyword evidence="2" id="KW-1133">Transmembrane helix</keyword>
<keyword evidence="2" id="KW-0812">Transmembrane</keyword>
<dbReference type="AlphaFoldDB" id="A0A841HG74"/>